<evidence type="ECO:0000256" key="5">
    <source>
        <dbReference type="ARBA" id="ARBA00023295"/>
    </source>
</evidence>
<evidence type="ECO:0000256" key="4">
    <source>
        <dbReference type="ARBA" id="ARBA00022801"/>
    </source>
</evidence>
<evidence type="ECO:0000313" key="7">
    <source>
        <dbReference type="EMBL" id="GAA4749597.1"/>
    </source>
</evidence>
<dbReference type="RefSeq" id="WP_345528551.1">
    <property type="nucleotide sequence ID" value="NZ_BAABKN010000023.1"/>
</dbReference>
<evidence type="ECO:0000256" key="2">
    <source>
        <dbReference type="ARBA" id="ARBA00005336"/>
    </source>
</evidence>
<dbReference type="Gene3D" id="3.20.20.300">
    <property type="entry name" value="Glycoside hydrolase, family 3, N-terminal domain"/>
    <property type="match status" value="1"/>
</dbReference>
<keyword evidence="5" id="KW-0326">Glycosidase</keyword>
<reference evidence="8" key="1">
    <citation type="journal article" date="2019" name="Int. J. Syst. Evol. Microbiol.">
        <title>The Global Catalogue of Microorganisms (GCM) 10K type strain sequencing project: providing services to taxonomists for standard genome sequencing and annotation.</title>
        <authorList>
            <consortium name="The Broad Institute Genomics Platform"/>
            <consortium name="The Broad Institute Genome Sequencing Center for Infectious Disease"/>
            <person name="Wu L."/>
            <person name="Ma J."/>
        </authorList>
    </citation>
    <scope>NUCLEOTIDE SEQUENCE [LARGE SCALE GENOMIC DNA]</scope>
    <source>
        <strain evidence="8">JCM 18532</strain>
    </source>
</reference>
<dbReference type="EMBL" id="BAABKN010000023">
    <property type="protein sequence ID" value="GAA4749597.1"/>
    <property type="molecule type" value="Genomic_DNA"/>
</dbReference>
<dbReference type="PROSITE" id="PS00775">
    <property type="entry name" value="GLYCOSYL_HYDROL_F3"/>
    <property type="match status" value="1"/>
</dbReference>
<organism evidence="7 8">
    <name type="scientific">Nocardioides endophyticus</name>
    <dbReference type="NCBI Taxonomy" id="1353775"/>
    <lineage>
        <taxon>Bacteria</taxon>
        <taxon>Bacillati</taxon>
        <taxon>Actinomycetota</taxon>
        <taxon>Actinomycetes</taxon>
        <taxon>Propionibacteriales</taxon>
        <taxon>Nocardioidaceae</taxon>
        <taxon>Nocardioides</taxon>
    </lineage>
</organism>
<dbReference type="InterPro" id="IPR050226">
    <property type="entry name" value="NagZ_Beta-hexosaminidase"/>
</dbReference>
<evidence type="ECO:0000256" key="3">
    <source>
        <dbReference type="ARBA" id="ARBA00012663"/>
    </source>
</evidence>
<feature type="domain" description="Glycoside hydrolase family 3 N-terminal" evidence="6">
    <location>
        <begin position="41"/>
        <end position="369"/>
    </location>
</feature>
<comment type="similarity">
    <text evidence="2">Belongs to the glycosyl hydrolase 3 family.</text>
</comment>
<dbReference type="InterPro" id="IPR019800">
    <property type="entry name" value="Glyco_hydro_3_AS"/>
</dbReference>
<keyword evidence="8" id="KW-1185">Reference proteome</keyword>
<evidence type="ECO:0000259" key="6">
    <source>
        <dbReference type="Pfam" id="PF00933"/>
    </source>
</evidence>
<dbReference type="PANTHER" id="PTHR30480">
    <property type="entry name" value="BETA-HEXOSAMINIDASE-RELATED"/>
    <property type="match status" value="1"/>
</dbReference>
<dbReference type="InterPro" id="IPR017853">
    <property type="entry name" value="GH"/>
</dbReference>
<accession>A0ABP8Z8G0</accession>
<keyword evidence="4 7" id="KW-0378">Hydrolase</keyword>
<dbReference type="Proteomes" id="UP001499882">
    <property type="component" value="Unassembled WGS sequence"/>
</dbReference>
<dbReference type="EC" id="3.2.1.52" evidence="3"/>
<sequence length="377" mass="40974">MFSPSVVLSTALLATSIGAPLPVHHERPAPSAAEVRLDRMTLAQQVGQLFMVGTPADRVDPRTRAQIGRFHVGNVMLTRRSYDGVRLPKRVSRTMQAQVSKPATAGVRLFVATDQEGGVIRVLQGPGFSEIPSALEQGRWRPAKLRAAAEGWAGELRQVGVNLDLAPVLDTVPSPRAAKRNPPIGGYDRQFGYSPKVVTDHGLAFLRGMTAGGVATAVKHFPGLGRVRANTDTRANVVDRVTRRHDPYLEPFRAAVEAGAPFVMMSTARYARLDPKRPAAFSPYVVRRILRGDLGFKGVVISDDLSDAVQVIDVPAGQRAVRFIAAGGDLVLLVHPETLPAMYRAVLKRAREDKLFRARVEASALRILTAKERQGLL</sequence>
<comment type="catalytic activity">
    <reaction evidence="1">
        <text>Hydrolysis of terminal non-reducing N-acetyl-D-hexosamine residues in N-acetyl-beta-D-hexosaminides.</text>
        <dbReference type="EC" id="3.2.1.52"/>
    </reaction>
</comment>
<dbReference type="GO" id="GO:0016787">
    <property type="term" value="F:hydrolase activity"/>
    <property type="evidence" value="ECO:0007669"/>
    <property type="project" value="UniProtKB-KW"/>
</dbReference>
<proteinExistence type="inferred from homology"/>
<comment type="caution">
    <text evidence="7">The sequence shown here is derived from an EMBL/GenBank/DDBJ whole genome shotgun (WGS) entry which is preliminary data.</text>
</comment>
<evidence type="ECO:0000313" key="8">
    <source>
        <dbReference type="Proteomes" id="UP001499882"/>
    </source>
</evidence>
<protein>
    <recommendedName>
        <fullName evidence="3">beta-N-acetylhexosaminidase</fullName>
        <ecNumber evidence="3">3.2.1.52</ecNumber>
    </recommendedName>
</protein>
<name>A0ABP8Z8G0_9ACTN</name>
<dbReference type="Pfam" id="PF00933">
    <property type="entry name" value="Glyco_hydro_3"/>
    <property type="match status" value="1"/>
</dbReference>
<evidence type="ECO:0000256" key="1">
    <source>
        <dbReference type="ARBA" id="ARBA00001231"/>
    </source>
</evidence>
<dbReference type="PANTHER" id="PTHR30480:SF13">
    <property type="entry name" value="BETA-HEXOSAMINIDASE"/>
    <property type="match status" value="1"/>
</dbReference>
<dbReference type="InterPro" id="IPR036962">
    <property type="entry name" value="Glyco_hydro_3_N_sf"/>
</dbReference>
<gene>
    <name evidence="7" type="ORF">GCM10023350_38410</name>
</gene>
<dbReference type="SUPFAM" id="SSF51445">
    <property type="entry name" value="(Trans)glycosidases"/>
    <property type="match status" value="1"/>
</dbReference>
<dbReference type="InterPro" id="IPR001764">
    <property type="entry name" value="Glyco_hydro_3_N"/>
</dbReference>